<sequence length="931" mass="103180">MGGKRRGGGPVTVGYRYYWDIQSGIGRGPVDEIVELRVDDKTAYVGKPGELTQSKAIYINKPNLFGGEATGGEGGIQGRMEILMGEPDQKPTQMLINLLKGVHNPPLWSALSGSARKKITKKQQIEQSEFFSNSDIKAGDVNPDDTIPGFRGIVTTVFSGLISCYNAYPKKHSYRIRRVKKGWGNGTAWYPEKALILLRNDNLKISGLTKEQEENVRQIHAMNPAHILVECATNKSWGGKKDIAELDIESYKKAADALFDEGFGLCIRYNRQGSVKEFVQQVIDHIGAVQYEDVKTGKYAVKLIRNDYNADELHTFNYNNGILCVQDDDNAATDNAANQVIVKYIDPVTNKEDKAIANNIASVRMHGVITKTVEYKGIPTFDLAARVAQRDLEIVASGLMRLKIVFDMRASELAHGDVFKVHLPDRGIESVVFRVSQIENGREEGEFIVTCMQDVFGLPAANYSTQKAESLYIPPDYSAKPIVHSRVFEIPYHVFPLVFSDAELAFIKPTDCFIAAVADTSTPLSIGFDILTDAGGGFNVTGEGDFTPSVVLTEAITKYQTDIKFNEGGHGYALKNAVALMIDDEIVKVESVDLKTLTVKVGRGCADTVPQAHSAGARAWCYLLASGEDNTKYTVNEQLNVKLLTKTAQETLAEDDAQVLTITTQQRQARPYPPGNVKVDNAFMDNIADSSAFIISWAHRDRDVQADNLISHTEDSTLLGDGVSYEVVLLDGDNIVRTITTTESQFGYPDAEKVDDEQFNRITLCSIKNGLKSLFNYQFNVAGAMQLLHDYDYRRVFTQGNGYLNRYDDNDMPGGKYIMLSSSSRPDTVIYQSFAVESNKYSRFALSYKIGTYNKRNGLCTVAVQLYRNTELVGEYVSEQMGNFDKNEWHAKQVAESLPEGVTEIRFKVNVIGSISNNAISFKDIVVRGGE</sequence>
<evidence type="ECO:0000313" key="2">
    <source>
        <dbReference type="Proteomes" id="UP001597420"/>
    </source>
</evidence>
<protein>
    <submittedName>
        <fullName evidence="1">Phage tail protein</fullName>
    </submittedName>
</protein>
<organism evidence="1 2">
    <name type="scientific">Pasteurella oralis</name>
    <dbReference type="NCBI Taxonomy" id="1071947"/>
    <lineage>
        <taxon>Bacteria</taxon>
        <taxon>Pseudomonadati</taxon>
        <taxon>Pseudomonadota</taxon>
        <taxon>Gammaproteobacteria</taxon>
        <taxon>Pasteurellales</taxon>
        <taxon>Pasteurellaceae</taxon>
        <taxon>Pasteurella</taxon>
    </lineage>
</organism>
<comment type="caution">
    <text evidence="1">The sequence shown here is derived from an EMBL/GenBank/DDBJ whole genome shotgun (WGS) entry which is preliminary data.</text>
</comment>
<reference evidence="2" key="1">
    <citation type="journal article" date="2019" name="Int. J. Syst. Evol. Microbiol.">
        <title>The Global Catalogue of Microorganisms (GCM) 10K type strain sequencing project: providing services to taxonomists for standard genome sequencing and annotation.</title>
        <authorList>
            <consortium name="The Broad Institute Genomics Platform"/>
            <consortium name="The Broad Institute Genome Sequencing Center for Infectious Disease"/>
            <person name="Wu L."/>
            <person name="Ma J."/>
        </authorList>
    </citation>
    <scope>NUCLEOTIDE SEQUENCE [LARGE SCALE GENOMIC DNA]</scope>
    <source>
        <strain evidence="2">CCM 7950</strain>
    </source>
</reference>
<name>A0ABW4NUJ3_9PAST</name>
<dbReference type="Proteomes" id="UP001597420">
    <property type="component" value="Unassembled WGS sequence"/>
</dbReference>
<dbReference type="EMBL" id="JBHUFP010000010">
    <property type="protein sequence ID" value="MFD1806299.1"/>
    <property type="molecule type" value="Genomic_DNA"/>
</dbReference>
<proteinExistence type="predicted"/>
<gene>
    <name evidence="1" type="ORF">ACFSAV_07980</name>
</gene>
<dbReference type="RefSeq" id="WP_379098241.1">
    <property type="nucleotide sequence ID" value="NZ_JBHUFP010000010.1"/>
</dbReference>
<accession>A0ABW4NUJ3</accession>
<evidence type="ECO:0000313" key="1">
    <source>
        <dbReference type="EMBL" id="MFD1806299.1"/>
    </source>
</evidence>
<keyword evidence="2" id="KW-1185">Reference proteome</keyword>